<dbReference type="AlphaFoldDB" id="A0A6J7RKH5"/>
<gene>
    <name evidence="1" type="ORF">UFOPK4092_01458</name>
</gene>
<protein>
    <submittedName>
        <fullName evidence="1">Unannotated protein</fullName>
    </submittedName>
</protein>
<name>A0A6J7RKH5_9ZZZZ</name>
<accession>A0A6J7RKH5</accession>
<dbReference type="EMBL" id="CAFBPJ010000217">
    <property type="protein sequence ID" value="CAB5029291.1"/>
    <property type="molecule type" value="Genomic_DNA"/>
</dbReference>
<organism evidence="1">
    <name type="scientific">freshwater metagenome</name>
    <dbReference type="NCBI Taxonomy" id="449393"/>
    <lineage>
        <taxon>unclassified sequences</taxon>
        <taxon>metagenomes</taxon>
        <taxon>ecological metagenomes</taxon>
    </lineage>
</organism>
<proteinExistence type="predicted"/>
<evidence type="ECO:0000313" key="1">
    <source>
        <dbReference type="EMBL" id="CAB5029291.1"/>
    </source>
</evidence>
<reference evidence="1" key="1">
    <citation type="submission" date="2020-05" db="EMBL/GenBank/DDBJ databases">
        <authorList>
            <person name="Chiriac C."/>
            <person name="Salcher M."/>
            <person name="Ghai R."/>
            <person name="Kavagutti S V."/>
        </authorList>
    </citation>
    <scope>NUCLEOTIDE SEQUENCE</scope>
</reference>
<sequence length="80" mass="8488">MATPYGPAPAPAEIVATTVFEAVDMTFTVFELKSATYTLRLSGVTASILGALNPVIVAATVLFEVRITETELSAVFETYT</sequence>